<reference evidence="2" key="1">
    <citation type="journal article" date="2019" name="Int. J. Syst. Evol. Microbiol.">
        <title>The Global Catalogue of Microorganisms (GCM) 10K type strain sequencing project: providing services to taxonomists for standard genome sequencing and annotation.</title>
        <authorList>
            <consortium name="The Broad Institute Genomics Platform"/>
            <consortium name="The Broad Institute Genome Sequencing Center for Infectious Disease"/>
            <person name="Wu L."/>
            <person name="Ma J."/>
        </authorList>
    </citation>
    <scope>NUCLEOTIDE SEQUENCE [LARGE SCALE GENOMIC DNA]</scope>
    <source>
        <strain evidence="2">NBRC 108894</strain>
    </source>
</reference>
<dbReference type="Gene3D" id="1.10.10.10">
    <property type="entry name" value="Winged helix-like DNA-binding domain superfamily/Winged helix DNA-binding domain"/>
    <property type="match status" value="1"/>
</dbReference>
<dbReference type="SUPFAM" id="SSF46785">
    <property type="entry name" value="Winged helix' DNA-binding domain"/>
    <property type="match status" value="1"/>
</dbReference>
<dbReference type="Proteomes" id="UP001157034">
    <property type="component" value="Unassembled WGS sequence"/>
</dbReference>
<dbReference type="RefSeq" id="WP_284254583.1">
    <property type="nucleotide sequence ID" value="NZ_BAAAQO010000001.1"/>
</dbReference>
<protein>
    <submittedName>
        <fullName evidence="1">ArsR family transcriptional regulator</fullName>
    </submittedName>
</protein>
<accession>A0ABQ6K5K2</accession>
<dbReference type="Pfam" id="PF12840">
    <property type="entry name" value="HTH_20"/>
    <property type="match status" value="1"/>
</dbReference>
<evidence type="ECO:0000313" key="1">
    <source>
        <dbReference type="EMBL" id="GMA95895.1"/>
    </source>
</evidence>
<dbReference type="EMBL" id="BSVB01000001">
    <property type="protein sequence ID" value="GMA95895.1"/>
    <property type="molecule type" value="Genomic_DNA"/>
</dbReference>
<proteinExistence type="predicted"/>
<evidence type="ECO:0000313" key="2">
    <source>
        <dbReference type="Proteomes" id="UP001157034"/>
    </source>
</evidence>
<name>A0ABQ6K5K2_9MICO</name>
<sequence length="221" mass="22993">MNRDQELAAVAAIRDPTRRALYELTLTSTQPVTRDHAAATLGMPRSTAALHLDQLVASGLLVVENRRLSGRTGPGAGRPAKVYSRAPVEIAVTLPARRYDLMADVFASALDDLGSGEADHAGEAAVAAAVHRVAGDAGAQARLAAGSLDEMLVETGYEPRRQPDGIALDNCPFHRLAGGHTELVCAANLAFLRGAADADGAGATAEAQPFPAHGCCVRIVR</sequence>
<comment type="caution">
    <text evidence="1">The sequence shown here is derived from an EMBL/GenBank/DDBJ whole genome shotgun (WGS) entry which is preliminary data.</text>
</comment>
<organism evidence="1 2">
    <name type="scientific">Pseudolysinimonas kribbensis</name>
    <dbReference type="NCBI Taxonomy" id="433641"/>
    <lineage>
        <taxon>Bacteria</taxon>
        <taxon>Bacillati</taxon>
        <taxon>Actinomycetota</taxon>
        <taxon>Actinomycetes</taxon>
        <taxon>Micrococcales</taxon>
        <taxon>Microbacteriaceae</taxon>
        <taxon>Pseudolysinimonas</taxon>
    </lineage>
</organism>
<keyword evidence="2" id="KW-1185">Reference proteome</keyword>
<gene>
    <name evidence="1" type="ORF">GCM10025881_27190</name>
</gene>
<dbReference type="InterPro" id="IPR036390">
    <property type="entry name" value="WH_DNA-bd_sf"/>
</dbReference>
<dbReference type="InterPro" id="IPR036388">
    <property type="entry name" value="WH-like_DNA-bd_sf"/>
</dbReference>